<keyword evidence="1" id="KW-0812">Transmembrane</keyword>
<feature type="transmembrane region" description="Helical" evidence="1">
    <location>
        <begin position="68"/>
        <end position="87"/>
    </location>
</feature>
<evidence type="ECO:0000313" key="3">
    <source>
        <dbReference type="Proteomes" id="UP000758168"/>
    </source>
</evidence>
<feature type="transmembrane region" description="Helical" evidence="1">
    <location>
        <begin position="131"/>
        <end position="151"/>
    </location>
</feature>
<feature type="transmembrane region" description="Helical" evidence="1">
    <location>
        <begin position="171"/>
        <end position="190"/>
    </location>
</feature>
<evidence type="ECO:0000256" key="1">
    <source>
        <dbReference type="SAM" id="Phobius"/>
    </source>
</evidence>
<comment type="caution">
    <text evidence="2">The sequence shown here is derived from an EMBL/GenBank/DDBJ whole genome shotgun (WGS) entry which is preliminary data.</text>
</comment>
<feature type="transmembrane region" description="Helical" evidence="1">
    <location>
        <begin position="40"/>
        <end position="56"/>
    </location>
</feature>
<reference evidence="2 3" key="1">
    <citation type="submission" date="2021-03" db="EMBL/GenBank/DDBJ databases">
        <title>Sequencing the genomes of 1000 actinobacteria strains.</title>
        <authorList>
            <person name="Klenk H.-P."/>
        </authorList>
    </citation>
    <scope>NUCLEOTIDE SEQUENCE [LARGE SCALE GENOMIC DNA]</scope>
    <source>
        <strain evidence="2 3">DSM 12936</strain>
    </source>
</reference>
<dbReference type="InterPro" id="IPR014509">
    <property type="entry name" value="YjdF-like"/>
</dbReference>
<sequence>MRRLPVLDVAVKVALVALLVSALVLPDLSGVKEKAGTARLVVYPLGLAAVPLWWWAWGRRRAVRRDPVARPGFPWAADLLVSLPWLLDTLGNRADLFDTVSWWDDGMHFLNWALLTAGVLLAWAPRGVSRALVVLAGLAFGMAAALAWELGEYATFLRTSPELQTAYTDTLGDLTLGSLGALVGALAVALTRPRAATPAGGREHRGAGTA</sequence>
<protein>
    <recommendedName>
        <fullName evidence="4">VanZ like family protein</fullName>
    </recommendedName>
</protein>
<keyword evidence="1" id="KW-0472">Membrane</keyword>
<evidence type="ECO:0008006" key="4">
    <source>
        <dbReference type="Google" id="ProtNLM"/>
    </source>
</evidence>
<proteinExistence type="predicted"/>
<gene>
    <name evidence="2" type="ORF">JOF54_001094</name>
</gene>
<keyword evidence="3" id="KW-1185">Reference proteome</keyword>
<accession>A0ABS4Z610</accession>
<organism evidence="2 3">
    <name type="scientific">Microlunatus capsulatus</name>
    <dbReference type="NCBI Taxonomy" id="99117"/>
    <lineage>
        <taxon>Bacteria</taxon>
        <taxon>Bacillati</taxon>
        <taxon>Actinomycetota</taxon>
        <taxon>Actinomycetes</taxon>
        <taxon>Propionibacteriales</taxon>
        <taxon>Propionibacteriaceae</taxon>
        <taxon>Microlunatus</taxon>
    </lineage>
</organism>
<feature type="transmembrane region" description="Helical" evidence="1">
    <location>
        <begin position="107"/>
        <end position="124"/>
    </location>
</feature>
<dbReference type="RefSeq" id="WP_210053707.1">
    <property type="nucleotide sequence ID" value="NZ_BAAAMH010000012.1"/>
</dbReference>
<keyword evidence="1" id="KW-1133">Transmembrane helix</keyword>
<dbReference type="EMBL" id="JAGIOB010000001">
    <property type="protein sequence ID" value="MBP2416172.1"/>
    <property type="molecule type" value="Genomic_DNA"/>
</dbReference>
<dbReference type="Pfam" id="PF09997">
    <property type="entry name" value="DUF2238"/>
    <property type="match status" value="1"/>
</dbReference>
<dbReference type="Proteomes" id="UP000758168">
    <property type="component" value="Unassembled WGS sequence"/>
</dbReference>
<evidence type="ECO:0000313" key="2">
    <source>
        <dbReference type="EMBL" id="MBP2416172.1"/>
    </source>
</evidence>
<name>A0ABS4Z610_9ACTN</name>